<dbReference type="GO" id="GO:0061630">
    <property type="term" value="F:ubiquitin protein ligase activity"/>
    <property type="evidence" value="ECO:0007669"/>
    <property type="project" value="TreeGrafter"/>
</dbReference>
<evidence type="ECO:0000259" key="4">
    <source>
        <dbReference type="Pfam" id="PF18891"/>
    </source>
</evidence>
<keyword evidence="6" id="KW-1185">Reference proteome</keyword>
<dbReference type="InterPro" id="IPR043003">
    <property type="entry name" value="FANCL_d3_sf"/>
</dbReference>
<dbReference type="Pfam" id="PF18890">
    <property type="entry name" value="FANCL_d2"/>
    <property type="match status" value="1"/>
</dbReference>
<dbReference type="InterPro" id="IPR013083">
    <property type="entry name" value="Znf_RING/FYVE/PHD"/>
</dbReference>
<dbReference type="SMART" id="SM01197">
    <property type="entry name" value="FANCL_C"/>
    <property type="match status" value="1"/>
</dbReference>
<name>A0A152A7L6_TIELA</name>
<dbReference type="OMA" id="DEIGWNK"/>
<dbReference type="Pfam" id="PF09765">
    <property type="entry name" value="FANCL_d1"/>
    <property type="match status" value="1"/>
</dbReference>
<dbReference type="PANTHER" id="PTHR13206:SF0">
    <property type="entry name" value="E3 UBIQUITIN-PROTEIN LIGASE FANCL"/>
    <property type="match status" value="1"/>
</dbReference>
<evidence type="ECO:0000259" key="1">
    <source>
        <dbReference type="Pfam" id="PF09765"/>
    </source>
</evidence>
<dbReference type="EMBL" id="LODT01000004">
    <property type="protein sequence ID" value="KYR02222.1"/>
    <property type="molecule type" value="Genomic_DNA"/>
</dbReference>
<proteinExistence type="predicted"/>
<dbReference type="InParanoid" id="A0A152A7L6"/>
<dbReference type="CDD" id="cd23786">
    <property type="entry name" value="ELF_FANCL"/>
    <property type="match status" value="1"/>
</dbReference>
<dbReference type="AlphaFoldDB" id="A0A152A7L6"/>
<evidence type="ECO:0000259" key="3">
    <source>
        <dbReference type="Pfam" id="PF18890"/>
    </source>
</evidence>
<evidence type="ECO:0000313" key="6">
    <source>
        <dbReference type="Proteomes" id="UP000076078"/>
    </source>
</evidence>
<dbReference type="CDD" id="cd16490">
    <property type="entry name" value="RING-CH-C4HC3_FANCL"/>
    <property type="match status" value="1"/>
</dbReference>
<dbReference type="Proteomes" id="UP000076078">
    <property type="component" value="Unassembled WGS sequence"/>
</dbReference>
<dbReference type="InterPro" id="IPR044037">
    <property type="entry name" value="FANCL_d3"/>
</dbReference>
<dbReference type="InterPro" id="IPR043898">
    <property type="entry name" value="FANCL_d2"/>
</dbReference>
<sequence length="424" mass="49640">MYANANILSFPLLVPVNCQFREYIGYIQFQNNQYPVEIKLKSNGLVGDSSNIIFDDLDIKTTDEFSQILQPYLLTIKNRAVQCKDLNQFFYELKDVIEKIPVDSRQQQQQQQQQKLPNADSKKQLPIQVYTMILKELEDIGWKRIVKINDSLNEFQLLFSHDKREFIVNFNITDQYPQQSVITNHPLISLYSDSTRNNIISTSNIDDNSTINNMRLHLNDLYKSCKTIRQSMNFIEKLLEYYHDFFKVMDEIDDNSWVLDPEHPSCWISERRLNLGNNTSLYFNVNPDDPFILPRDCRFLGPSTLIEPYKKNLTKNWQEWKPNLSLLDNFRNILSVEFSKKPTLGSIDDQQTMVECGICYSLRDALTNNLPSMTCENIQCKKPFHQDCIYEWFKSLPSVQQTFGVISGPCPYCTTKIIVSFNQK</sequence>
<dbReference type="FunCoup" id="A0A152A7L6">
    <property type="interactions" value="246"/>
</dbReference>
<feature type="domain" description="Fanconi anemia complex subunit FancL WD-repeat containing" evidence="1">
    <location>
        <begin position="6"/>
        <end position="99"/>
    </location>
</feature>
<evidence type="ECO:0000313" key="5">
    <source>
        <dbReference type="EMBL" id="KYR02222.1"/>
    </source>
</evidence>
<dbReference type="Gene3D" id="3.30.40.10">
    <property type="entry name" value="Zinc/RING finger domain, C3HC4 (zinc finger)"/>
    <property type="match status" value="1"/>
</dbReference>
<dbReference type="GO" id="GO:0043240">
    <property type="term" value="C:Fanconi anaemia nuclear complex"/>
    <property type="evidence" value="ECO:0007669"/>
    <property type="project" value="InterPro"/>
</dbReference>
<feature type="domain" description="FANCL UBC-like" evidence="4">
    <location>
        <begin position="244"/>
        <end position="340"/>
    </location>
</feature>
<dbReference type="PANTHER" id="PTHR13206">
    <property type="entry name" value="UBIQUITIN LIGASE PROTEIN PHF9 FANCONI ANEMIA GROUP L PROTEIN"/>
    <property type="match status" value="1"/>
</dbReference>
<gene>
    <name evidence="5" type="ORF">DLAC_01042</name>
</gene>
<dbReference type="GO" id="GO:0006513">
    <property type="term" value="P:protein monoubiquitination"/>
    <property type="evidence" value="ECO:0007669"/>
    <property type="project" value="TreeGrafter"/>
</dbReference>
<evidence type="ECO:0008006" key="7">
    <source>
        <dbReference type="Google" id="ProtNLM"/>
    </source>
</evidence>
<dbReference type="InterPro" id="IPR026850">
    <property type="entry name" value="FANCL_C"/>
</dbReference>
<organism evidence="5 6">
    <name type="scientific">Tieghemostelium lacteum</name>
    <name type="common">Slime mold</name>
    <name type="synonym">Dictyostelium lacteum</name>
    <dbReference type="NCBI Taxonomy" id="361077"/>
    <lineage>
        <taxon>Eukaryota</taxon>
        <taxon>Amoebozoa</taxon>
        <taxon>Evosea</taxon>
        <taxon>Eumycetozoa</taxon>
        <taxon>Dictyostelia</taxon>
        <taxon>Dictyosteliales</taxon>
        <taxon>Raperosteliaceae</taxon>
        <taxon>Tieghemostelium</taxon>
    </lineage>
</organism>
<dbReference type="SUPFAM" id="SSF57850">
    <property type="entry name" value="RING/U-box"/>
    <property type="match status" value="1"/>
</dbReference>
<feature type="domain" description="FANCL C-terminal" evidence="2">
    <location>
        <begin position="354"/>
        <end position="421"/>
    </location>
</feature>
<evidence type="ECO:0000259" key="2">
    <source>
        <dbReference type="Pfam" id="PF11793"/>
    </source>
</evidence>
<dbReference type="OrthoDB" id="10263265at2759"/>
<dbReference type="GO" id="GO:0036297">
    <property type="term" value="P:interstrand cross-link repair"/>
    <property type="evidence" value="ECO:0007669"/>
    <property type="project" value="InterPro"/>
</dbReference>
<dbReference type="Pfam" id="PF11793">
    <property type="entry name" value="FANCL_C"/>
    <property type="match status" value="1"/>
</dbReference>
<dbReference type="CDD" id="cd23832">
    <property type="entry name" value="DRWD-C_FANCL"/>
    <property type="match status" value="1"/>
</dbReference>
<dbReference type="Pfam" id="PF18891">
    <property type="entry name" value="FANCL_d3"/>
    <property type="match status" value="1"/>
</dbReference>
<reference evidence="5 6" key="1">
    <citation type="submission" date="2015-12" db="EMBL/GenBank/DDBJ databases">
        <title>Dictyostelia acquired genes for synthesis and detection of signals that induce cell-type specialization by lateral gene transfer from prokaryotes.</title>
        <authorList>
            <person name="Gloeckner G."/>
            <person name="Schaap P."/>
        </authorList>
    </citation>
    <scope>NUCLEOTIDE SEQUENCE [LARGE SCALE GENOMIC DNA]</scope>
    <source>
        <strain evidence="5 6">TK</strain>
    </source>
</reference>
<dbReference type="CDD" id="cd23831">
    <property type="entry name" value="DRWD-N_FANCL"/>
    <property type="match status" value="1"/>
</dbReference>
<dbReference type="InterPro" id="IPR016135">
    <property type="entry name" value="UBQ-conjugating_enzyme/RWD"/>
</dbReference>
<accession>A0A152A7L6</accession>
<dbReference type="STRING" id="361077.A0A152A7L6"/>
<dbReference type="InterPro" id="IPR019162">
    <property type="entry name" value="FancL_WD-rpt_cont_dom"/>
</dbReference>
<feature type="domain" description="FANCL UBC-like" evidence="3">
    <location>
        <begin position="128"/>
        <end position="187"/>
    </location>
</feature>
<dbReference type="Gene3D" id="3.10.110.10">
    <property type="entry name" value="Ubiquitin Conjugating Enzyme"/>
    <property type="match status" value="1"/>
</dbReference>
<dbReference type="Gene3D" id="3.10.110.20">
    <property type="entry name" value="RWD domain-like"/>
    <property type="match status" value="1"/>
</dbReference>
<comment type="caution">
    <text evidence="5">The sequence shown here is derived from an EMBL/GenBank/DDBJ whole genome shotgun (WGS) entry which is preliminary data.</text>
</comment>
<dbReference type="InterPro" id="IPR026848">
    <property type="entry name" value="Fancl"/>
</dbReference>
<protein>
    <recommendedName>
        <fullName evidence="7">RING-type domain-containing protein</fullName>
    </recommendedName>
</protein>